<name>A0A2K1L464_PHYPA</name>
<reference evidence="2 4" key="1">
    <citation type="journal article" date="2008" name="Science">
        <title>The Physcomitrella genome reveals evolutionary insights into the conquest of land by plants.</title>
        <authorList>
            <person name="Rensing S."/>
            <person name="Lang D."/>
            <person name="Zimmer A."/>
            <person name="Terry A."/>
            <person name="Salamov A."/>
            <person name="Shapiro H."/>
            <person name="Nishiyama T."/>
            <person name="Perroud P.-F."/>
            <person name="Lindquist E."/>
            <person name="Kamisugi Y."/>
            <person name="Tanahashi T."/>
            <person name="Sakakibara K."/>
            <person name="Fujita T."/>
            <person name="Oishi K."/>
            <person name="Shin-I T."/>
            <person name="Kuroki Y."/>
            <person name="Toyoda A."/>
            <person name="Suzuki Y."/>
            <person name="Hashimoto A."/>
            <person name="Yamaguchi K."/>
            <person name="Sugano A."/>
            <person name="Kohara Y."/>
            <person name="Fujiyama A."/>
            <person name="Anterola A."/>
            <person name="Aoki S."/>
            <person name="Ashton N."/>
            <person name="Barbazuk W.B."/>
            <person name="Barker E."/>
            <person name="Bennetzen J."/>
            <person name="Bezanilla M."/>
            <person name="Blankenship R."/>
            <person name="Cho S.H."/>
            <person name="Dutcher S."/>
            <person name="Estelle M."/>
            <person name="Fawcett J.A."/>
            <person name="Gundlach H."/>
            <person name="Hanada K."/>
            <person name="Heyl A."/>
            <person name="Hicks K.A."/>
            <person name="Hugh J."/>
            <person name="Lohr M."/>
            <person name="Mayer K."/>
            <person name="Melkozernov A."/>
            <person name="Murata T."/>
            <person name="Nelson D."/>
            <person name="Pils B."/>
            <person name="Prigge M."/>
            <person name="Reiss B."/>
            <person name="Renner T."/>
            <person name="Rombauts S."/>
            <person name="Rushton P."/>
            <person name="Sanderfoot A."/>
            <person name="Schween G."/>
            <person name="Shiu S.-H."/>
            <person name="Stueber K."/>
            <person name="Theodoulou F.L."/>
            <person name="Tu H."/>
            <person name="Van de Peer Y."/>
            <person name="Verrier P.J."/>
            <person name="Waters E."/>
            <person name="Wood A."/>
            <person name="Yang L."/>
            <person name="Cove D."/>
            <person name="Cuming A."/>
            <person name="Hasebe M."/>
            <person name="Lucas S."/>
            <person name="Mishler D.B."/>
            <person name="Reski R."/>
            <person name="Grigoriev I."/>
            <person name="Quatrano R.S."/>
            <person name="Boore J.L."/>
        </authorList>
    </citation>
    <scope>NUCLEOTIDE SEQUENCE [LARGE SCALE GENOMIC DNA]</scope>
    <source>
        <strain evidence="3 4">cv. Gransden 2004</strain>
    </source>
</reference>
<keyword evidence="4" id="KW-1185">Reference proteome</keyword>
<dbReference type="InParanoid" id="A0A2K1L464"/>
<dbReference type="EnsemblPlants" id="Pp3c2_34200V3.1">
    <property type="protein sequence ID" value="PAC:32933577.CDS.1"/>
    <property type="gene ID" value="Pp3c2_34200"/>
</dbReference>
<accession>A0A2K1L464</accession>
<evidence type="ECO:0000313" key="4">
    <source>
        <dbReference type="Proteomes" id="UP000006727"/>
    </source>
</evidence>
<evidence type="ECO:0000313" key="3">
    <source>
        <dbReference type="EnsemblPlants" id="PAC:32933577.CDS.1"/>
    </source>
</evidence>
<feature type="region of interest" description="Disordered" evidence="1">
    <location>
        <begin position="58"/>
        <end position="85"/>
    </location>
</feature>
<reference evidence="3" key="3">
    <citation type="submission" date="2020-12" db="UniProtKB">
        <authorList>
            <consortium name="EnsemblPlants"/>
        </authorList>
    </citation>
    <scope>IDENTIFICATION</scope>
</reference>
<dbReference type="EMBL" id="ABEU02000002">
    <property type="protein sequence ID" value="PNR60825.1"/>
    <property type="molecule type" value="Genomic_DNA"/>
</dbReference>
<sequence>MRMVTFTKLYKSIKEYCMNHKEFRLQTKEGFGDIKLATHFAKSWYNYVSDYCPPRSNKRMTNQGTGNPVENRGSFVSGSSTSSDTTTLPCHSVLYGMHV</sequence>
<organism evidence="2">
    <name type="scientific">Physcomitrium patens</name>
    <name type="common">Spreading-leaved earth moss</name>
    <name type="synonym">Physcomitrella patens</name>
    <dbReference type="NCBI Taxonomy" id="3218"/>
    <lineage>
        <taxon>Eukaryota</taxon>
        <taxon>Viridiplantae</taxon>
        <taxon>Streptophyta</taxon>
        <taxon>Embryophyta</taxon>
        <taxon>Bryophyta</taxon>
        <taxon>Bryophytina</taxon>
        <taxon>Bryopsida</taxon>
        <taxon>Funariidae</taxon>
        <taxon>Funariales</taxon>
        <taxon>Funariaceae</taxon>
        <taxon>Physcomitrium</taxon>
    </lineage>
</organism>
<feature type="compositionally biased region" description="Low complexity" evidence="1">
    <location>
        <begin position="74"/>
        <end position="85"/>
    </location>
</feature>
<dbReference type="AlphaFoldDB" id="A0A2K1L464"/>
<gene>
    <name evidence="2" type="ORF">PHYPA_003618</name>
</gene>
<proteinExistence type="predicted"/>
<evidence type="ECO:0000313" key="2">
    <source>
        <dbReference type="EMBL" id="PNR60825.1"/>
    </source>
</evidence>
<feature type="compositionally biased region" description="Polar residues" evidence="1">
    <location>
        <begin position="59"/>
        <end position="68"/>
    </location>
</feature>
<dbReference type="Gramene" id="Pp3c2_34200V3.1">
    <property type="protein sequence ID" value="PAC:32933577.CDS.1"/>
    <property type="gene ID" value="Pp3c2_34200"/>
</dbReference>
<protein>
    <submittedName>
        <fullName evidence="2 3">Uncharacterized protein</fullName>
    </submittedName>
</protein>
<evidence type="ECO:0000256" key="1">
    <source>
        <dbReference type="SAM" id="MobiDB-lite"/>
    </source>
</evidence>
<dbReference type="Proteomes" id="UP000006727">
    <property type="component" value="Chromosome 2"/>
</dbReference>
<reference evidence="2 4" key="2">
    <citation type="journal article" date="2018" name="Plant J.">
        <title>The Physcomitrella patens chromosome-scale assembly reveals moss genome structure and evolution.</title>
        <authorList>
            <person name="Lang D."/>
            <person name="Ullrich K.K."/>
            <person name="Murat F."/>
            <person name="Fuchs J."/>
            <person name="Jenkins J."/>
            <person name="Haas F.B."/>
            <person name="Piednoel M."/>
            <person name="Gundlach H."/>
            <person name="Van Bel M."/>
            <person name="Meyberg R."/>
            <person name="Vives C."/>
            <person name="Morata J."/>
            <person name="Symeonidi A."/>
            <person name="Hiss M."/>
            <person name="Muchero W."/>
            <person name="Kamisugi Y."/>
            <person name="Saleh O."/>
            <person name="Blanc G."/>
            <person name="Decker E.L."/>
            <person name="van Gessel N."/>
            <person name="Grimwood J."/>
            <person name="Hayes R.D."/>
            <person name="Graham S.W."/>
            <person name="Gunter L.E."/>
            <person name="McDaniel S.F."/>
            <person name="Hoernstein S.N.W."/>
            <person name="Larsson A."/>
            <person name="Li F.W."/>
            <person name="Perroud P.F."/>
            <person name="Phillips J."/>
            <person name="Ranjan P."/>
            <person name="Rokshar D.S."/>
            <person name="Rothfels C.J."/>
            <person name="Schneider L."/>
            <person name="Shu S."/>
            <person name="Stevenson D.W."/>
            <person name="Thummler F."/>
            <person name="Tillich M."/>
            <person name="Villarreal Aguilar J.C."/>
            <person name="Widiez T."/>
            <person name="Wong G.K."/>
            <person name="Wymore A."/>
            <person name="Zhang Y."/>
            <person name="Zimmer A.D."/>
            <person name="Quatrano R.S."/>
            <person name="Mayer K.F.X."/>
            <person name="Goodstein D."/>
            <person name="Casacuberta J.M."/>
            <person name="Vandepoele K."/>
            <person name="Reski R."/>
            <person name="Cuming A.C."/>
            <person name="Tuskan G.A."/>
            <person name="Maumus F."/>
            <person name="Salse J."/>
            <person name="Schmutz J."/>
            <person name="Rensing S.A."/>
        </authorList>
    </citation>
    <scope>NUCLEOTIDE SEQUENCE [LARGE SCALE GENOMIC DNA]</scope>
    <source>
        <strain evidence="3 4">cv. Gransden 2004</strain>
    </source>
</reference>